<proteinExistence type="inferred from homology"/>
<evidence type="ECO:0000259" key="12">
    <source>
        <dbReference type="Pfam" id="PF07992"/>
    </source>
</evidence>
<dbReference type="NCBIfam" id="NF004776">
    <property type="entry name" value="PRK06116.1"/>
    <property type="match status" value="1"/>
</dbReference>
<dbReference type="InterPro" id="IPR001100">
    <property type="entry name" value="Pyr_nuc-diS_OxRdtase"/>
</dbReference>
<protein>
    <submittedName>
        <fullName evidence="13">Glutathione reductase</fullName>
        <ecNumber evidence="13">1.8.1.7</ecNumber>
    </submittedName>
</protein>
<dbReference type="HOGENOM" id="CLU_016755_2_2_6"/>
<dbReference type="GO" id="GO:0034599">
    <property type="term" value="P:cellular response to oxidative stress"/>
    <property type="evidence" value="ECO:0007669"/>
    <property type="project" value="TreeGrafter"/>
</dbReference>
<dbReference type="Pfam" id="PF02852">
    <property type="entry name" value="Pyr_redox_dim"/>
    <property type="match status" value="1"/>
</dbReference>
<keyword evidence="8" id="KW-0547">Nucleotide-binding</keyword>
<dbReference type="InterPro" id="IPR016156">
    <property type="entry name" value="FAD/NAD-linked_Rdtase_dimer_sf"/>
</dbReference>
<evidence type="ECO:0000256" key="4">
    <source>
        <dbReference type="ARBA" id="ARBA00023002"/>
    </source>
</evidence>
<dbReference type="Gene3D" id="3.30.390.30">
    <property type="match status" value="1"/>
</dbReference>
<evidence type="ECO:0000259" key="11">
    <source>
        <dbReference type="Pfam" id="PF02852"/>
    </source>
</evidence>
<organism evidence="13 14">
    <name type="scientific">Nitrococcus mobilis Nb-231</name>
    <dbReference type="NCBI Taxonomy" id="314278"/>
    <lineage>
        <taxon>Bacteria</taxon>
        <taxon>Pseudomonadati</taxon>
        <taxon>Pseudomonadota</taxon>
        <taxon>Gammaproteobacteria</taxon>
        <taxon>Chromatiales</taxon>
        <taxon>Ectothiorhodospiraceae</taxon>
        <taxon>Nitrococcus</taxon>
    </lineage>
</organism>
<dbReference type="EMBL" id="AAOF01000030">
    <property type="protein sequence ID" value="EAR20208.1"/>
    <property type="molecule type" value="Genomic_DNA"/>
</dbReference>
<dbReference type="SUPFAM" id="SSF55424">
    <property type="entry name" value="FAD/NAD-linked reductases, dimerisation (C-terminal) domain"/>
    <property type="match status" value="1"/>
</dbReference>
<dbReference type="PANTHER" id="PTHR42737:SF2">
    <property type="entry name" value="GLUTATHIONE REDUCTASE"/>
    <property type="match status" value="1"/>
</dbReference>
<feature type="domain" description="FAD/NAD(P)-binding" evidence="12">
    <location>
        <begin position="5"/>
        <end position="317"/>
    </location>
</feature>
<dbReference type="InterPro" id="IPR012999">
    <property type="entry name" value="Pyr_OxRdtase_I_AS"/>
</dbReference>
<evidence type="ECO:0000256" key="9">
    <source>
        <dbReference type="PIRSR" id="PIRSR000350-4"/>
    </source>
</evidence>
<evidence type="ECO:0000313" key="14">
    <source>
        <dbReference type="Proteomes" id="UP000003374"/>
    </source>
</evidence>
<feature type="binding site" evidence="8">
    <location>
        <position position="261"/>
    </location>
    <ligand>
        <name>NAD(+)</name>
        <dbReference type="ChEBI" id="CHEBI:57540"/>
    </ligand>
</feature>
<evidence type="ECO:0000256" key="8">
    <source>
        <dbReference type="PIRSR" id="PIRSR000350-3"/>
    </source>
</evidence>
<dbReference type="InterPro" id="IPR004099">
    <property type="entry name" value="Pyr_nucl-diS_OxRdtase_dimer"/>
</dbReference>
<dbReference type="GO" id="GO:0005829">
    <property type="term" value="C:cytosol"/>
    <property type="evidence" value="ECO:0007669"/>
    <property type="project" value="TreeGrafter"/>
</dbReference>
<evidence type="ECO:0000256" key="7">
    <source>
        <dbReference type="PIRSR" id="PIRSR000350-2"/>
    </source>
</evidence>
<keyword evidence="3 8" id="KW-0274">FAD</keyword>
<dbReference type="OrthoDB" id="9800167at2"/>
<feature type="binding site" evidence="8">
    <location>
        <position position="51"/>
    </location>
    <ligand>
        <name>FAD</name>
        <dbReference type="ChEBI" id="CHEBI:57692"/>
    </ligand>
</feature>
<dbReference type="GO" id="GO:0050661">
    <property type="term" value="F:NADP binding"/>
    <property type="evidence" value="ECO:0007669"/>
    <property type="project" value="InterPro"/>
</dbReference>
<dbReference type="GO" id="GO:0004362">
    <property type="term" value="F:glutathione-disulfide reductase (NADPH) activity"/>
    <property type="evidence" value="ECO:0007669"/>
    <property type="project" value="UniProtKB-EC"/>
</dbReference>
<evidence type="ECO:0000256" key="1">
    <source>
        <dbReference type="ARBA" id="ARBA00007532"/>
    </source>
</evidence>
<name>A4BVQ5_9GAMM</name>
<comment type="similarity">
    <text evidence="1 10">Belongs to the class-I pyridine nucleotide-disulfide oxidoreductase family.</text>
</comment>
<evidence type="ECO:0000256" key="5">
    <source>
        <dbReference type="ARBA" id="ARBA00023157"/>
    </source>
</evidence>
<keyword evidence="2 10" id="KW-0285">Flavoprotein</keyword>
<keyword evidence="6 10" id="KW-0676">Redox-active center</keyword>
<dbReference type="PANTHER" id="PTHR42737">
    <property type="entry name" value="GLUTATHIONE REDUCTASE"/>
    <property type="match status" value="1"/>
</dbReference>
<dbReference type="PIRSF" id="PIRSF000350">
    <property type="entry name" value="Mercury_reductase_MerA"/>
    <property type="match status" value="1"/>
</dbReference>
<dbReference type="SUPFAM" id="SSF51905">
    <property type="entry name" value="FAD/NAD(P)-binding domain"/>
    <property type="match status" value="1"/>
</dbReference>
<sequence>MARHFDLICIGGGSGGIAAARRAANYGARCAVVEQGRLGGTCVNVGCVPKKIMWNAAHTAEVIERAADYGFRLQVSGHDWAGLVERREAYIERLNAIYRRNLERSGVELYESHARFIDPHTLELAGERVTAERFIIAVGGHPTTPALPGAELGIDSDGFFALQRRPERVAVVGAGYIAVELSGVLRQLGSRVSLFFRKDYPLRHFDPMIRTAYVEAAQADGIELVSGFVPASLERVADGLCLHAADGRSAGGFEQVIWAVGRDPNTNGLGLEAADVELATDGIVPVDQWQATNQSHIFAIGDVTRVFPLTPVAIAAGRRLADRLWGGQAGRYLPYEMIPSVVFTHPPFGAVGLTEEQARQRYGGDVKIYTTRFVPLELALSEDKRHSAMKLICTGEQERIVGAHLFGSGVDEMLQGFAVAIRMGATKRDFDDTVAIHPTSAEELVTLT</sequence>
<keyword evidence="8" id="KW-0520">NAD</keyword>
<dbReference type="FunFam" id="3.30.390.30:FF:000003">
    <property type="entry name" value="Glutathione reductase"/>
    <property type="match status" value="1"/>
</dbReference>
<dbReference type="InterPro" id="IPR023753">
    <property type="entry name" value="FAD/NAD-binding_dom"/>
</dbReference>
<evidence type="ECO:0000313" key="13">
    <source>
        <dbReference type="EMBL" id="EAR20208.1"/>
    </source>
</evidence>
<dbReference type="PRINTS" id="PR00368">
    <property type="entry name" value="FADPNR"/>
</dbReference>
<keyword evidence="5" id="KW-1015">Disulfide bond</keyword>
<comment type="cofactor">
    <cofactor evidence="8">
        <name>FAD</name>
        <dbReference type="ChEBI" id="CHEBI:57692"/>
    </cofactor>
    <text evidence="8">Binds 1 FAD per subunit.</text>
</comment>
<evidence type="ECO:0000256" key="2">
    <source>
        <dbReference type="ARBA" id="ARBA00022630"/>
    </source>
</evidence>
<accession>A4BVQ5</accession>
<dbReference type="InterPro" id="IPR036188">
    <property type="entry name" value="FAD/NAD-bd_sf"/>
</dbReference>
<dbReference type="PRINTS" id="PR00411">
    <property type="entry name" value="PNDRDTASEI"/>
</dbReference>
<dbReference type="GO" id="GO:0006749">
    <property type="term" value="P:glutathione metabolic process"/>
    <property type="evidence" value="ECO:0007669"/>
    <property type="project" value="InterPro"/>
</dbReference>
<dbReference type="Gene3D" id="3.50.50.60">
    <property type="entry name" value="FAD/NAD(P)-binding domain"/>
    <property type="match status" value="2"/>
</dbReference>
<dbReference type="InterPro" id="IPR006322">
    <property type="entry name" value="Glutathione_Rdtase_euk/bac"/>
</dbReference>
<feature type="domain" description="Pyridine nucleotide-disulphide oxidoreductase dimerisation" evidence="11">
    <location>
        <begin position="338"/>
        <end position="446"/>
    </location>
</feature>
<keyword evidence="14" id="KW-1185">Reference proteome</keyword>
<comment type="caution">
    <text evidence="13">The sequence shown here is derived from an EMBL/GenBank/DDBJ whole genome shotgun (WGS) entry which is preliminary data.</text>
</comment>
<keyword evidence="4 10" id="KW-0560">Oxidoreductase</keyword>
<reference evidence="13 14" key="1">
    <citation type="submission" date="2006-02" db="EMBL/GenBank/DDBJ databases">
        <authorList>
            <person name="Waterbury J."/>
            <person name="Ferriera S."/>
            <person name="Johnson J."/>
            <person name="Kravitz S."/>
            <person name="Halpern A."/>
            <person name="Remington K."/>
            <person name="Beeson K."/>
            <person name="Tran B."/>
            <person name="Rogers Y.-H."/>
            <person name="Friedman R."/>
            <person name="Venter J.C."/>
        </authorList>
    </citation>
    <scope>NUCLEOTIDE SEQUENCE [LARGE SCALE GENOMIC DNA]</scope>
    <source>
        <strain evidence="13 14">Nb-231</strain>
    </source>
</reference>
<evidence type="ECO:0000256" key="6">
    <source>
        <dbReference type="ARBA" id="ARBA00023284"/>
    </source>
</evidence>
<dbReference type="EC" id="1.8.1.7" evidence="13"/>
<gene>
    <name evidence="13" type="ORF">NB231_08853</name>
</gene>
<dbReference type="Pfam" id="PF07992">
    <property type="entry name" value="Pyr_redox_2"/>
    <property type="match status" value="1"/>
</dbReference>
<evidence type="ECO:0000256" key="10">
    <source>
        <dbReference type="RuleBase" id="RU003691"/>
    </source>
</evidence>
<dbReference type="NCBIfam" id="TIGR01421">
    <property type="entry name" value="gluta_reduc_1"/>
    <property type="match status" value="1"/>
</dbReference>
<feature type="active site" description="Proton acceptor" evidence="7">
    <location>
        <position position="437"/>
    </location>
</feature>
<dbReference type="eggNOG" id="COG1249">
    <property type="taxonomic scope" value="Bacteria"/>
</dbReference>
<dbReference type="GO" id="GO:0045454">
    <property type="term" value="P:cell redox homeostasis"/>
    <property type="evidence" value="ECO:0007669"/>
    <property type="project" value="InterPro"/>
</dbReference>
<feature type="binding site" evidence="8">
    <location>
        <position position="302"/>
    </location>
    <ligand>
        <name>FAD</name>
        <dbReference type="ChEBI" id="CHEBI:57692"/>
    </ligand>
</feature>
<dbReference type="RefSeq" id="WP_005001582.1">
    <property type="nucleotide sequence ID" value="NZ_CH672427.1"/>
</dbReference>
<dbReference type="InterPro" id="IPR046952">
    <property type="entry name" value="GSHR/TRXR-like"/>
</dbReference>
<feature type="disulfide bond" description="Redox-active" evidence="9">
    <location>
        <begin position="42"/>
        <end position="47"/>
    </location>
</feature>
<evidence type="ECO:0000256" key="3">
    <source>
        <dbReference type="ARBA" id="ARBA00022827"/>
    </source>
</evidence>
<dbReference type="PROSITE" id="PS00076">
    <property type="entry name" value="PYRIDINE_REDOX_1"/>
    <property type="match status" value="1"/>
</dbReference>
<dbReference type="Proteomes" id="UP000003374">
    <property type="component" value="Unassembled WGS sequence"/>
</dbReference>
<dbReference type="GO" id="GO:0050660">
    <property type="term" value="F:flavin adenine dinucleotide binding"/>
    <property type="evidence" value="ECO:0007669"/>
    <property type="project" value="InterPro"/>
</dbReference>
<feature type="binding site" evidence="8">
    <location>
        <begin position="173"/>
        <end position="180"/>
    </location>
    <ligand>
        <name>NAD(+)</name>
        <dbReference type="ChEBI" id="CHEBI:57540"/>
    </ligand>
</feature>
<dbReference type="STRING" id="314278.NB231_08853"/>
<dbReference type="AlphaFoldDB" id="A4BVQ5"/>